<dbReference type="PANTHER" id="PTHR46333">
    <property type="entry name" value="CYTOKINESIS PROTEIN 3"/>
    <property type="match status" value="1"/>
</dbReference>
<dbReference type="SMART" id="SM00460">
    <property type="entry name" value="TGc"/>
    <property type="match status" value="1"/>
</dbReference>
<proteinExistence type="predicted"/>
<comment type="caution">
    <text evidence="3">The sequence shown here is derived from an EMBL/GenBank/DDBJ whole genome shotgun (WGS) entry which is preliminary data.</text>
</comment>
<protein>
    <recommendedName>
        <fullName evidence="2">Transglutaminase-like domain-containing protein</fullName>
    </recommendedName>
</protein>
<name>A0ABR7HN71_9FIRM</name>
<evidence type="ECO:0000256" key="1">
    <source>
        <dbReference type="SAM" id="SignalP"/>
    </source>
</evidence>
<dbReference type="InterPro" id="IPR052557">
    <property type="entry name" value="CAP/Cytokinesis_protein"/>
</dbReference>
<dbReference type="PROSITE" id="PS51257">
    <property type="entry name" value="PROKAR_LIPOPROTEIN"/>
    <property type="match status" value="1"/>
</dbReference>
<dbReference type="EMBL" id="JACOPS010000005">
    <property type="protein sequence ID" value="MBC5728945.1"/>
    <property type="molecule type" value="Genomic_DNA"/>
</dbReference>
<keyword evidence="4" id="KW-1185">Reference proteome</keyword>
<dbReference type="InterPro" id="IPR038765">
    <property type="entry name" value="Papain-like_cys_pep_sf"/>
</dbReference>
<sequence length="419" mass="47647">MNIHKIQTVAKKALAVALPLALCFSIAGCSFKFKIFDNSDFKPTSESEALLSEIPEPKQTSYSYSAITNEHIKNLYAQIENECQKPVPAEIQCTGTLTQKDIYEAIIAFKNDHPDIFWIKNTFSYYDYDGSTYVELSFISSGTTLETQKEKFNEALNDFVNNATMYSSEYEREKYVNDYIIANCVYDDEAAYNNNTKGNVSNAYGVLVDGKAICEGYARAFQLLCNKLGIECVSIAGMTGDVGHEWNCAKIDGNWYQVDVTWNDSEDEFSNYYYFNLTDEQMYSSHRADDLFDEIEPDNYNNDENLIGNLYVPECNSTEYNYYNQTAPILYAFDEENDNTISNALANSAVNGDNYFNIIVDDSLDFEDAYSTLVQDGYVVNYIESANNILWGEVELDTSSYAYKNDTLRVITIVLNYIN</sequence>
<dbReference type="Proteomes" id="UP000636755">
    <property type="component" value="Unassembled WGS sequence"/>
</dbReference>
<feature type="signal peptide" evidence="1">
    <location>
        <begin position="1"/>
        <end position="27"/>
    </location>
</feature>
<dbReference type="InterPro" id="IPR002931">
    <property type="entry name" value="Transglutaminase-like"/>
</dbReference>
<reference evidence="3 4" key="1">
    <citation type="submission" date="2020-08" db="EMBL/GenBank/DDBJ databases">
        <title>Genome public.</title>
        <authorList>
            <person name="Liu C."/>
            <person name="Sun Q."/>
        </authorList>
    </citation>
    <scope>NUCLEOTIDE SEQUENCE [LARGE SCALE GENOMIC DNA]</scope>
    <source>
        <strain evidence="3 4">NSJ-71</strain>
    </source>
</reference>
<gene>
    <name evidence="3" type="ORF">H8R91_10530</name>
</gene>
<dbReference type="PANTHER" id="PTHR46333:SF2">
    <property type="entry name" value="CYTOKINESIS PROTEIN 3"/>
    <property type="match status" value="1"/>
</dbReference>
<feature type="chain" id="PRO_5046775447" description="Transglutaminase-like domain-containing protein" evidence="1">
    <location>
        <begin position="28"/>
        <end position="419"/>
    </location>
</feature>
<evidence type="ECO:0000259" key="2">
    <source>
        <dbReference type="SMART" id="SM00460"/>
    </source>
</evidence>
<dbReference type="SUPFAM" id="SSF54001">
    <property type="entry name" value="Cysteine proteinases"/>
    <property type="match status" value="1"/>
</dbReference>
<dbReference type="RefSeq" id="WP_186936107.1">
    <property type="nucleotide sequence ID" value="NZ_JACOPS010000005.1"/>
</dbReference>
<evidence type="ECO:0000313" key="3">
    <source>
        <dbReference type="EMBL" id="MBC5728945.1"/>
    </source>
</evidence>
<organism evidence="3 4">
    <name type="scientific">Ruminococcus intestinalis</name>
    <dbReference type="NCBI Taxonomy" id="2763066"/>
    <lineage>
        <taxon>Bacteria</taxon>
        <taxon>Bacillati</taxon>
        <taxon>Bacillota</taxon>
        <taxon>Clostridia</taxon>
        <taxon>Eubacteriales</taxon>
        <taxon>Oscillospiraceae</taxon>
        <taxon>Ruminococcus</taxon>
    </lineage>
</organism>
<keyword evidence="1" id="KW-0732">Signal</keyword>
<accession>A0ABR7HN71</accession>
<evidence type="ECO:0000313" key="4">
    <source>
        <dbReference type="Proteomes" id="UP000636755"/>
    </source>
</evidence>
<dbReference type="Gene3D" id="3.10.620.30">
    <property type="match status" value="1"/>
</dbReference>
<feature type="domain" description="Transglutaminase-like" evidence="2">
    <location>
        <begin position="206"/>
        <end position="262"/>
    </location>
</feature>
<dbReference type="Pfam" id="PF01841">
    <property type="entry name" value="Transglut_core"/>
    <property type="match status" value="1"/>
</dbReference>